<sequence>MTGLKLSALSQIKLLTTISTVDDLNYPEKTTTYYIVNVPYIFSACWKVVKPLLQERTRKKIQVLSGNGRDELLKIIDIASLPHFCKREGSGSSRHSESATENCFSMDHPFHQKLYDYMKQQGMSNKSAVPAKQGSFHVDVPVSAAEGVEIAKTIESEFQKLGNGSRSGLPGSLNDLKIYDD</sequence>
<dbReference type="EMBL" id="GGEC01047964">
    <property type="protein sequence ID" value="MBX28448.1"/>
    <property type="molecule type" value="Transcribed_RNA"/>
</dbReference>
<dbReference type="EMBL" id="GGEC01047953">
    <property type="protein sequence ID" value="MBX28437.1"/>
    <property type="molecule type" value="Transcribed_RNA"/>
</dbReference>
<dbReference type="PANTHER" id="PTHR46226:SF6">
    <property type="entry name" value="SEC14P-LIKE PHOSPHATIDYLINOSITOL TRANSFER FAMILY PROTEIN"/>
    <property type="match status" value="1"/>
</dbReference>
<dbReference type="Gene3D" id="3.40.525.10">
    <property type="entry name" value="CRAL-TRIO lipid binding domain"/>
    <property type="match status" value="1"/>
</dbReference>
<dbReference type="EMBL" id="GGEC01047962">
    <property type="protein sequence ID" value="MBX28446.1"/>
    <property type="molecule type" value="Transcribed_RNA"/>
</dbReference>
<evidence type="ECO:0000313" key="3">
    <source>
        <dbReference type="EMBL" id="MBX28449.1"/>
    </source>
</evidence>
<dbReference type="CDD" id="cd00170">
    <property type="entry name" value="SEC14"/>
    <property type="match status" value="1"/>
</dbReference>
<evidence type="ECO:0000259" key="1">
    <source>
        <dbReference type="PROSITE" id="PS50191"/>
    </source>
</evidence>
<dbReference type="EMBL" id="GGEC01047959">
    <property type="protein sequence ID" value="MBX28443.1"/>
    <property type="molecule type" value="Transcribed_RNA"/>
</dbReference>
<evidence type="ECO:0000313" key="2">
    <source>
        <dbReference type="EMBL" id="MBX28448.1"/>
    </source>
</evidence>
<organism evidence="2">
    <name type="scientific">Rhizophora mucronata</name>
    <name type="common">Asiatic mangrove</name>
    <dbReference type="NCBI Taxonomy" id="61149"/>
    <lineage>
        <taxon>Eukaryota</taxon>
        <taxon>Viridiplantae</taxon>
        <taxon>Streptophyta</taxon>
        <taxon>Embryophyta</taxon>
        <taxon>Tracheophyta</taxon>
        <taxon>Spermatophyta</taxon>
        <taxon>Magnoliopsida</taxon>
        <taxon>eudicotyledons</taxon>
        <taxon>Gunneridae</taxon>
        <taxon>Pentapetalae</taxon>
        <taxon>rosids</taxon>
        <taxon>fabids</taxon>
        <taxon>Malpighiales</taxon>
        <taxon>Rhizophoraceae</taxon>
        <taxon>Rhizophora</taxon>
    </lineage>
</organism>
<proteinExistence type="predicted"/>
<dbReference type="InterPro" id="IPR001251">
    <property type="entry name" value="CRAL-TRIO_dom"/>
</dbReference>
<dbReference type="InterPro" id="IPR036865">
    <property type="entry name" value="CRAL-TRIO_dom_sf"/>
</dbReference>
<reference evidence="2" key="1">
    <citation type="submission" date="2018-02" db="EMBL/GenBank/DDBJ databases">
        <title>Rhizophora mucronata_Transcriptome.</title>
        <authorList>
            <person name="Meera S.P."/>
            <person name="Sreeshan A."/>
            <person name="Augustine A."/>
        </authorList>
    </citation>
    <scope>NUCLEOTIDE SEQUENCE</scope>
    <source>
        <tissue evidence="2">Leaf</tissue>
    </source>
</reference>
<dbReference type="AlphaFoldDB" id="A0A2P2MDX2"/>
<feature type="domain" description="CRAL-TRIO" evidence="1">
    <location>
        <begin position="1"/>
        <end position="82"/>
    </location>
</feature>
<dbReference type="EMBL" id="GGEC01047956">
    <property type="protein sequence ID" value="MBX28440.1"/>
    <property type="molecule type" value="Transcribed_RNA"/>
</dbReference>
<dbReference type="SUPFAM" id="SSF52087">
    <property type="entry name" value="CRAL/TRIO domain"/>
    <property type="match status" value="1"/>
</dbReference>
<accession>A0A2P2MDX2</accession>
<dbReference type="PROSITE" id="PS50191">
    <property type="entry name" value="CRAL_TRIO"/>
    <property type="match status" value="1"/>
</dbReference>
<protein>
    <submittedName>
        <fullName evidence="3">Phosphatidylinositol/phosphatidylcholine transfer protein SFH9-like</fullName>
    </submittedName>
    <submittedName>
        <fullName evidence="2">SEC14 cytosolic factor</fullName>
    </submittedName>
</protein>
<dbReference type="EMBL" id="GGEC01047965">
    <property type="protein sequence ID" value="MBX28449.1"/>
    <property type="molecule type" value="Transcribed_RNA"/>
</dbReference>
<dbReference type="EMBL" id="GGEC01047966">
    <property type="protein sequence ID" value="MBX28450.1"/>
    <property type="molecule type" value="Transcribed_RNA"/>
</dbReference>
<dbReference type="Pfam" id="PF00650">
    <property type="entry name" value="CRAL_TRIO"/>
    <property type="match status" value="1"/>
</dbReference>
<dbReference type="EMBL" id="GGEC01047963">
    <property type="protein sequence ID" value="MBX28447.1"/>
    <property type="molecule type" value="Transcribed_RNA"/>
</dbReference>
<name>A0A2P2MDX2_RHIMU</name>
<dbReference type="PANTHER" id="PTHR46226">
    <property type="entry name" value="CRAL-TRIO DOMAIN-CONTAINING PROTEIN"/>
    <property type="match status" value="1"/>
</dbReference>